<reference evidence="2 3" key="1">
    <citation type="submission" date="2023-05" db="EMBL/GenBank/DDBJ databases">
        <title>Streptantibioticus silvisoli sp. nov., acidotolerant actinomycetes 1 from pine litter.</title>
        <authorList>
            <person name="Swiecimska M."/>
            <person name="Golinska P."/>
            <person name="Sangal V."/>
            <person name="Wachnowicz B."/>
            <person name="Goodfellow M."/>
        </authorList>
    </citation>
    <scope>NUCLEOTIDE SEQUENCE [LARGE SCALE GENOMIC DNA]</scope>
    <source>
        <strain evidence="2 3">DSM 42109</strain>
    </source>
</reference>
<proteinExistence type="predicted"/>
<name>A0ABT7A3S9_9ACTN</name>
<evidence type="ECO:0000256" key="1">
    <source>
        <dbReference type="SAM" id="MobiDB-lite"/>
    </source>
</evidence>
<accession>A0ABT7A3S9</accession>
<feature type="region of interest" description="Disordered" evidence="1">
    <location>
        <begin position="15"/>
        <end position="35"/>
    </location>
</feature>
<dbReference type="EMBL" id="JANCPR020000032">
    <property type="protein sequence ID" value="MDJ1135714.1"/>
    <property type="molecule type" value="Genomic_DNA"/>
</dbReference>
<organism evidence="2 3">
    <name type="scientific">Streptomyces iconiensis</name>
    <dbReference type="NCBI Taxonomy" id="1384038"/>
    <lineage>
        <taxon>Bacteria</taxon>
        <taxon>Bacillati</taxon>
        <taxon>Actinomycetota</taxon>
        <taxon>Actinomycetes</taxon>
        <taxon>Kitasatosporales</taxon>
        <taxon>Streptomycetaceae</taxon>
        <taxon>Streptomyces</taxon>
    </lineage>
</organism>
<evidence type="ECO:0000313" key="2">
    <source>
        <dbReference type="EMBL" id="MDJ1135714.1"/>
    </source>
</evidence>
<feature type="compositionally biased region" description="Polar residues" evidence="1">
    <location>
        <begin position="255"/>
        <end position="265"/>
    </location>
</feature>
<keyword evidence="3" id="KW-1185">Reference proteome</keyword>
<dbReference type="InterPro" id="IPR011010">
    <property type="entry name" value="DNA_brk_join_enz"/>
</dbReference>
<evidence type="ECO:0008006" key="4">
    <source>
        <dbReference type="Google" id="ProtNLM"/>
    </source>
</evidence>
<protein>
    <recommendedName>
        <fullName evidence="4">Tyr recombinase domain-containing protein</fullName>
    </recommendedName>
</protein>
<comment type="caution">
    <text evidence="2">The sequence shown here is derived from an EMBL/GenBank/DDBJ whole genome shotgun (WGS) entry which is preliminary data.</text>
</comment>
<sequence>MRSIRCCWSGPAATTTCERSPGRRSSQPGTLSPANSASRIVTLRSLFRHAKKDGQVFHNPTIRIRVPRQSGSVLQALVQADIGEAIATAATPDIRLIVALAAVHAARPKMIHTMQLNDVDVGNRRITVGGHVRPLDGLTRHAVLDWLDHRRSRWPNTANPHLLITQKTAVELGPAGKLWTTRANRNLTATLERLRVDRQLEEALTHGADPLHLALVFGIDEKTSIRYADSARQLLQADLEADPASSPGTHGPTPDNGSPEPSGSR</sequence>
<evidence type="ECO:0000313" key="3">
    <source>
        <dbReference type="Proteomes" id="UP001214441"/>
    </source>
</evidence>
<dbReference type="SUPFAM" id="SSF56349">
    <property type="entry name" value="DNA breaking-rejoining enzymes"/>
    <property type="match status" value="1"/>
</dbReference>
<dbReference type="RefSeq" id="WP_274046407.1">
    <property type="nucleotide sequence ID" value="NZ_JANCPR020000032.1"/>
</dbReference>
<dbReference type="Proteomes" id="UP001214441">
    <property type="component" value="Unassembled WGS sequence"/>
</dbReference>
<gene>
    <name evidence="2" type="ORF">NMN56_027925</name>
</gene>
<feature type="region of interest" description="Disordered" evidence="1">
    <location>
        <begin position="236"/>
        <end position="265"/>
    </location>
</feature>